<dbReference type="Pfam" id="PF00353">
    <property type="entry name" value="HemolysinCabind"/>
    <property type="match status" value="4"/>
</dbReference>
<dbReference type="PROSITE" id="PS00330">
    <property type="entry name" value="HEMOLYSIN_CALCIUM"/>
    <property type="match status" value="1"/>
</dbReference>
<sequence>MSFERLPDSLIHARVCACPMCAGVAVEAVEPLQPVAFLNADARGGADGGKVSYTVAQAANQIIRGEPGWGSMGVPFTVTYGFRADAPAKMPDDTSGFSRFNFAQIQQAELALAAWSDVARITFVRVGDYTNDATILFANYDSGSDGASAFAYYPGGTSAGSASGDVWINIKSGSNSSPTTFNYGAHVLVHEIGHTIGLAHPSEYDATADANNTYLGQADYAEDTRQYTVMSYFSEFNTGGNFGGMYAAAPMLDDIAAAQLMYGANMSTRTGDTVYGFNSNAGRPWFEAASNQRVVFAAWDAGGNDTFDFSGYVSNATIDLRQGHFSSTGGLQGNVAIAIGTDIENGFGGAGADVLYGNHLRNVLMGGAGDDRISGFGGEDSISAGFGNDQLWGGDAWDYMHGNQGSDTLWGGEGGDWVVGGQDGDLLHGEGGDDYIVANLASDTAYGGDGRDTILGGQSDDVLFGEAGDDWLLGDRGNDQLTGGTGADTFHMIAAGGVDRVSDFNIAEGDKVTVSGATFSVLQQGADTVIALASGDQMILANVNAGALPAGSILAV</sequence>
<name>A0ABW4MWH1_9CAUL</name>
<keyword evidence="12" id="KW-1185">Reference proteome</keyword>
<keyword evidence="11" id="KW-0482">Metalloprotease</keyword>
<evidence type="ECO:0000256" key="3">
    <source>
        <dbReference type="ARBA" id="ARBA00009490"/>
    </source>
</evidence>
<gene>
    <name evidence="11" type="ORF">ACFSC0_02890</name>
</gene>
<dbReference type="InterPro" id="IPR018511">
    <property type="entry name" value="Hemolysin-typ_Ca-bd_CS"/>
</dbReference>
<keyword evidence="8" id="KW-0378">Hydrolase</keyword>
<dbReference type="Gene3D" id="3.40.390.10">
    <property type="entry name" value="Collagenase (Catalytic Domain)"/>
    <property type="match status" value="1"/>
</dbReference>
<protein>
    <submittedName>
        <fullName evidence="11">M57 family metalloprotease</fullName>
    </submittedName>
</protein>
<accession>A0ABW4MWH1</accession>
<dbReference type="SUPFAM" id="SSF55486">
    <property type="entry name" value="Metalloproteases ('zincins'), catalytic domain"/>
    <property type="match status" value="1"/>
</dbReference>
<evidence type="ECO:0000256" key="9">
    <source>
        <dbReference type="ARBA" id="ARBA00022833"/>
    </source>
</evidence>
<comment type="cofactor">
    <cofactor evidence="1">
        <name>Ca(2+)</name>
        <dbReference type="ChEBI" id="CHEBI:29108"/>
    </cofactor>
</comment>
<evidence type="ECO:0000259" key="10">
    <source>
        <dbReference type="SMART" id="SM00235"/>
    </source>
</evidence>
<dbReference type="InterPro" id="IPR013858">
    <property type="entry name" value="Peptidase_M10B_C"/>
</dbReference>
<evidence type="ECO:0000256" key="6">
    <source>
        <dbReference type="ARBA" id="ARBA00022723"/>
    </source>
</evidence>
<dbReference type="InterPro" id="IPR011049">
    <property type="entry name" value="Serralysin-like_metalloprot_C"/>
</dbReference>
<keyword evidence="4" id="KW-0964">Secreted</keyword>
<dbReference type="InterPro" id="IPR050557">
    <property type="entry name" value="RTX_toxin/Mannuronan_C5-epim"/>
</dbReference>
<keyword evidence="6" id="KW-0479">Metal-binding</keyword>
<dbReference type="PRINTS" id="PR00313">
    <property type="entry name" value="CABNDNGRPT"/>
</dbReference>
<evidence type="ECO:0000256" key="5">
    <source>
        <dbReference type="ARBA" id="ARBA00022670"/>
    </source>
</evidence>
<dbReference type="CDD" id="cd04277">
    <property type="entry name" value="ZnMc_serralysin_like"/>
    <property type="match status" value="1"/>
</dbReference>
<dbReference type="EMBL" id="JBHUEY010000001">
    <property type="protein sequence ID" value="MFD1782327.1"/>
    <property type="molecule type" value="Genomic_DNA"/>
</dbReference>
<dbReference type="RefSeq" id="WP_377280614.1">
    <property type="nucleotide sequence ID" value="NZ_JBHRSI010000001.1"/>
</dbReference>
<dbReference type="GO" id="GO:0008237">
    <property type="term" value="F:metallopeptidase activity"/>
    <property type="evidence" value="ECO:0007669"/>
    <property type="project" value="UniProtKB-KW"/>
</dbReference>
<dbReference type="PANTHER" id="PTHR38340">
    <property type="entry name" value="S-LAYER PROTEIN"/>
    <property type="match status" value="1"/>
</dbReference>
<evidence type="ECO:0000313" key="12">
    <source>
        <dbReference type="Proteomes" id="UP001597237"/>
    </source>
</evidence>
<keyword evidence="7" id="KW-0677">Repeat</keyword>
<comment type="subcellular location">
    <subcellularLocation>
        <location evidence="2">Secreted</location>
    </subcellularLocation>
</comment>
<reference evidence="12" key="1">
    <citation type="journal article" date="2019" name="Int. J. Syst. Evol. Microbiol.">
        <title>The Global Catalogue of Microorganisms (GCM) 10K type strain sequencing project: providing services to taxonomists for standard genome sequencing and annotation.</title>
        <authorList>
            <consortium name="The Broad Institute Genomics Platform"/>
            <consortium name="The Broad Institute Genome Sequencing Center for Infectious Disease"/>
            <person name="Wu L."/>
            <person name="Ma J."/>
        </authorList>
    </citation>
    <scope>NUCLEOTIDE SEQUENCE [LARGE SCALE GENOMIC DNA]</scope>
    <source>
        <strain evidence="12">DFY28</strain>
    </source>
</reference>
<comment type="similarity">
    <text evidence="3">Belongs to the peptidase M10B family.</text>
</comment>
<dbReference type="Gene3D" id="2.150.10.10">
    <property type="entry name" value="Serralysin-like metalloprotease, C-terminal"/>
    <property type="match status" value="3"/>
</dbReference>
<evidence type="ECO:0000256" key="7">
    <source>
        <dbReference type="ARBA" id="ARBA00022737"/>
    </source>
</evidence>
<comment type="caution">
    <text evidence="11">The sequence shown here is derived from an EMBL/GenBank/DDBJ whole genome shotgun (WGS) entry which is preliminary data.</text>
</comment>
<proteinExistence type="inferred from homology"/>
<dbReference type="SMART" id="SM00235">
    <property type="entry name" value="ZnMc"/>
    <property type="match status" value="1"/>
</dbReference>
<dbReference type="InterPro" id="IPR006026">
    <property type="entry name" value="Peptidase_Metallo"/>
</dbReference>
<dbReference type="Proteomes" id="UP001597237">
    <property type="component" value="Unassembled WGS sequence"/>
</dbReference>
<dbReference type="InterPro" id="IPR001343">
    <property type="entry name" value="Hemolysn_Ca-bd"/>
</dbReference>
<dbReference type="Pfam" id="PF08548">
    <property type="entry name" value="Peptidase_M10_C"/>
    <property type="match status" value="1"/>
</dbReference>
<dbReference type="InterPro" id="IPR001818">
    <property type="entry name" value="Pept_M10_metallopeptidase"/>
</dbReference>
<evidence type="ECO:0000256" key="1">
    <source>
        <dbReference type="ARBA" id="ARBA00001913"/>
    </source>
</evidence>
<feature type="domain" description="Peptidase metallopeptidase" evidence="10">
    <location>
        <begin position="65"/>
        <end position="248"/>
    </location>
</feature>
<keyword evidence="9" id="KW-0862">Zinc</keyword>
<evidence type="ECO:0000313" key="11">
    <source>
        <dbReference type="EMBL" id="MFD1782327.1"/>
    </source>
</evidence>
<evidence type="ECO:0000256" key="8">
    <source>
        <dbReference type="ARBA" id="ARBA00022801"/>
    </source>
</evidence>
<evidence type="ECO:0000256" key="2">
    <source>
        <dbReference type="ARBA" id="ARBA00004613"/>
    </source>
</evidence>
<keyword evidence="5" id="KW-0645">Protease</keyword>
<dbReference type="SUPFAM" id="SSF51120">
    <property type="entry name" value="beta-Roll"/>
    <property type="match status" value="2"/>
</dbReference>
<organism evidence="11 12">
    <name type="scientific">Phenylobacterium terrae</name>
    <dbReference type="NCBI Taxonomy" id="2665495"/>
    <lineage>
        <taxon>Bacteria</taxon>
        <taxon>Pseudomonadati</taxon>
        <taxon>Pseudomonadota</taxon>
        <taxon>Alphaproteobacteria</taxon>
        <taxon>Caulobacterales</taxon>
        <taxon>Caulobacteraceae</taxon>
        <taxon>Phenylobacterium</taxon>
    </lineage>
</organism>
<dbReference type="Pfam" id="PF00413">
    <property type="entry name" value="Peptidase_M10"/>
    <property type="match status" value="1"/>
</dbReference>
<dbReference type="InterPro" id="IPR024079">
    <property type="entry name" value="MetalloPept_cat_dom_sf"/>
</dbReference>
<dbReference type="PANTHER" id="PTHR38340:SF1">
    <property type="entry name" value="S-LAYER PROTEIN"/>
    <property type="match status" value="1"/>
</dbReference>
<evidence type="ECO:0000256" key="4">
    <source>
        <dbReference type="ARBA" id="ARBA00022525"/>
    </source>
</evidence>
<dbReference type="InterPro" id="IPR034033">
    <property type="entry name" value="Serralysin-like"/>
</dbReference>